<comment type="similarity">
    <text evidence="2">Belongs to the Rab GDI family.</text>
</comment>
<name>A0A401S1T1_CHIPU</name>
<evidence type="ECO:0000256" key="4">
    <source>
        <dbReference type="ARBA" id="ARBA00022490"/>
    </source>
</evidence>
<dbReference type="FunFam" id="3.50.50.60:FF:000108">
    <property type="entry name" value="Rab proteins geranylgeranyltransferase component A"/>
    <property type="match status" value="1"/>
</dbReference>
<dbReference type="FunFam" id="1.10.405.10:FF:000003">
    <property type="entry name" value="Rab proteins geranylgeranyltransferase component A"/>
    <property type="match status" value="1"/>
</dbReference>
<dbReference type="GO" id="GO:0006886">
    <property type="term" value="P:intracellular protein transport"/>
    <property type="evidence" value="ECO:0007669"/>
    <property type="project" value="InterPro"/>
</dbReference>
<protein>
    <recommendedName>
        <fullName evidence="6">RAE1/2 domain-containing protein</fullName>
    </recommendedName>
</protein>
<accession>A0A401S1T1</accession>
<comment type="subcellular location">
    <subcellularLocation>
        <location evidence="1">Cytoplasm</location>
        <location evidence="1">Cytosol</location>
    </subcellularLocation>
</comment>
<keyword evidence="8" id="KW-1185">Reference proteome</keyword>
<gene>
    <name evidence="7" type="ORF">chiPu_0002736</name>
</gene>
<dbReference type="GO" id="GO:0005092">
    <property type="term" value="F:GDP-dissociation inhibitor activity"/>
    <property type="evidence" value="ECO:0007669"/>
    <property type="project" value="InterPro"/>
</dbReference>
<dbReference type="SUPFAM" id="SSF54373">
    <property type="entry name" value="FAD-linked reductases, C-terminal domain"/>
    <property type="match status" value="1"/>
</dbReference>
<evidence type="ECO:0000256" key="5">
    <source>
        <dbReference type="SAM" id="MobiDB-lite"/>
    </source>
</evidence>
<dbReference type="PIRSF" id="PIRSF016550">
    <property type="entry name" value="Rab_ger_ger_transf_A_euk"/>
    <property type="match status" value="1"/>
</dbReference>
<dbReference type="GO" id="GO:0005968">
    <property type="term" value="C:Rab-protein geranylgeranyltransferase complex"/>
    <property type="evidence" value="ECO:0007669"/>
    <property type="project" value="InterPro"/>
</dbReference>
<dbReference type="GO" id="GO:0005634">
    <property type="term" value="C:nucleus"/>
    <property type="evidence" value="ECO:0007669"/>
    <property type="project" value="TreeGrafter"/>
</dbReference>
<evidence type="ECO:0000256" key="1">
    <source>
        <dbReference type="ARBA" id="ARBA00004514"/>
    </source>
</evidence>
<reference evidence="7 8" key="1">
    <citation type="journal article" date="2018" name="Nat. Ecol. Evol.">
        <title>Shark genomes provide insights into elasmobranch evolution and the origin of vertebrates.</title>
        <authorList>
            <person name="Hara Y"/>
            <person name="Yamaguchi K"/>
            <person name="Onimaru K"/>
            <person name="Kadota M"/>
            <person name="Koyanagi M"/>
            <person name="Keeley SD"/>
            <person name="Tatsumi K"/>
            <person name="Tanaka K"/>
            <person name="Motone F"/>
            <person name="Kageyama Y"/>
            <person name="Nozu R"/>
            <person name="Adachi N"/>
            <person name="Nishimura O"/>
            <person name="Nakagawa R"/>
            <person name="Tanegashima C"/>
            <person name="Kiyatake I"/>
            <person name="Matsumoto R"/>
            <person name="Murakumo K"/>
            <person name="Nishida K"/>
            <person name="Terakita A"/>
            <person name="Kuratani S"/>
            <person name="Sato K"/>
            <person name="Hyodo S Kuraku.S."/>
        </authorList>
    </citation>
    <scope>NUCLEOTIDE SEQUENCE [LARGE SCALE GENOMIC DNA]</scope>
</reference>
<dbReference type="GO" id="GO:0016192">
    <property type="term" value="P:vesicle-mediated transport"/>
    <property type="evidence" value="ECO:0007669"/>
    <property type="project" value="TreeGrafter"/>
</dbReference>
<feature type="compositionally biased region" description="Basic and acidic residues" evidence="5">
    <location>
        <begin position="194"/>
        <end position="217"/>
    </location>
</feature>
<dbReference type="PANTHER" id="PTHR11787">
    <property type="entry name" value="RAB GDP-DISSOCIATION INHIBITOR"/>
    <property type="match status" value="1"/>
</dbReference>
<dbReference type="Gene3D" id="3.50.50.60">
    <property type="entry name" value="FAD/NAD(P)-binding domain"/>
    <property type="match status" value="2"/>
</dbReference>
<dbReference type="PRINTS" id="PR00893">
    <property type="entry name" value="RABESCORT"/>
</dbReference>
<evidence type="ECO:0000256" key="3">
    <source>
        <dbReference type="ARBA" id="ARBA00022468"/>
    </source>
</evidence>
<dbReference type="OrthoDB" id="1923006at2759"/>
<keyword evidence="3" id="KW-0343">GTPase activation</keyword>
<keyword evidence="4" id="KW-0963">Cytoplasm</keyword>
<dbReference type="GO" id="GO:0005096">
    <property type="term" value="F:GTPase activator activity"/>
    <property type="evidence" value="ECO:0007669"/>
    <property type="project" value="UniProtKB-KW"/>
</dbReference>
<dbReference type="InterPro" id="IPR001738">
    <property type="entry name" value="Rab_escort"/>
</dbReference>
<evidence type="ECO:0000313" key="7">
    <source>
        <dbReference type="EMBL" id="GCC24336.1"/>
    </source>
</evidence>
<dbReference type="STRING" id="137246.A0A401S1T1"/>
<dbReference type="AlphaFoldDB" id="A0A401S1T1"/>
<evidence type="ECO:0000313" key="8">
    <source>
        <dbReference type="Proteomes" id="UP000287033"/>
    </source>
</evidence>
<dbReference type="InterPro" id="IPR018203">
    <property type="entry name" value="GDP_dissociation_inhibitor"/>
</dbReference>
<feature type="domain" description="RAE1/2" evidence="6">
    <location>
        <begin position="505"/>
        <end position="634"/>
    </location>
</feature>
<dbReference type="Proteomes" id="UP000287033">
    <property type="component" value="Unassembled WGS sequence"/>
</dbReference>
<feature type="region of interest" description="Disordered" evidence="5">
    <location>
        <begin position="173"/>
        <end position="220"/>
    </location>
</feature>
<dbReference type="PRINTS" id="PR00891">
    <property type="entry name" value="RABGDIREP"/>
</dbReference>
<dbReference type="GO" id="GO:0007264">
    <property type="term" value="P:small GTPase-mediated signal transduction"/>
    <property type="evidence" value="ECO:0007669"/>
    <property type="project" value="InterPro"/>
</dbReference>
<dbReference type="EMBL" id="BEZZ01000055">
    <property type="protein sequence ID" value="GCC24336.1"/>
    <property type="molecule type" value="Genomic_DNA"/>
</dbReference>
<dbReference type="Gene3D" id="1.10.405.10">
    <property type="entry name" value="Guanine Nucleotide Dissociation Inhibitor, domain 1"/>
    <property type="match status" value="1"/>
</dbReference>
<evidence type="ECO:0000259" key="6">
    <source>
        <dbReference type="Pfam" id="PF22603"/>
    </source>
</evidence>
<dbReference type="InterPro" id="IPR054420">
    <property type="entry name" value="RAE1_2_domI_C"/>
</dbReference>
<dbReference type="GO" id="GO:0005829">
    <property type="term" value="C:cytosol"/>
    <property type="evidence" value="ECO:0007669"/>
    <property type="project" value="UniProtKB-SubCell"/>
</dbReference>
<dbReference type="OMA" id="EHYVLHA"/>
<dbReference type="Pfam" id="PF00996">
    <property type="entry name" value="GDI"/>
    <property type="match status" value="1"/>
</dbReference>
<dbReference type="SUPFAM" id="SSF51905">
    <property type="entry name" value="FAD/NAD(P)-binding domain"/>
    <property type="match status" value="2"/>
</dbReference>
<organism evidence="7 8">
    <name type="scientific">Chiloscyllium punctatum</name>
    <name type="common">Brownbanded bambooshark</name>
    <name type="synonym">Hemiscyllium punctatum</name>
    <dbReference type="NCBI Taxonomy" id="137246"/>
    <lineage>
        <taxon>Eukaryota</taxon>
        <taxon>Metazoa</taxon>
        <taxon>Chordata</taxon>
        <taxon>Craniata</taxon>
        <taxon>Vertebrata</taxon>
        <taxon>Chondrichthyes</taxon>
        <taxon>Elasmobranchii</taxon>
        <taxon>Galeomorphii</taxon>
        <taxon>Galeoidea</taxon>
        <taxon>Orectolobiformes</taxon>
        <taxon>Hemiscylliidae</taxon>
        <taxon>Chiloscyllium</taxon>
    </lineage>
</organism>
<feature type="region of interest" description="Disordered" evidence="5">
    <location>
        <begin position="665"/>
        <end position="748"/>
    </location>
</feature>
<dbReference type="PANTHER" id="PTHR11787:SF4">
    <property type="entry name" value="CHM, RAB ESCORT PROTEIN 1"/>
    <property type="match status" value="1"/>
</dbReference>
<feature type="compositionally biased region" description="Polar residues" evidence="5">
    <location>
        <begin position="678"/>
        <end position="688"/>
    </location>
</feature>
<dbReference type="InterPro" id="IPR036188">
    <property type="entry name" value="FAD/NAD-bd_sf"/>
</dbReference>
<comment type="caution">
    <text evidence="7">The sequence shown here is derived from an EMBL/GenBank/DDBJ whole genome shotgun (WGS) entry which is preliminary data.</text>
</comment>
<dbReference type="Pfam" id="PF22603">
    <property type="entry name" value="RAE1_2_domI_C"/>
    <property type="match status" value="1"/>
</dbReference>
<evidence type="ECO:0000256" key="2">
    <source>
        <dbReference type="ARBA" id="ARBA00005593"/>
    </source>
</evidence>
<dbReference type="Gene3D" id="3.30.519.10">
    <property type="entry name" value="Guanine Nucleotide Dissociation Inhibitor, domain 2"/>
    <property type="match status" value="1"/>
</dbReference>
<sequence>MRIRVMSSGADTTSMDNIAGQKGCRHFRARRHVCCVKMADALPEELDVVILGTGLQESIIAAACSRIGQRVLHVDRRNYYGGTWASFSFSGLLSWIKECKEHTTDTTEANWKDKILEGEDVIQLGLVDKSIENLEVFCYASTTTEEDVTEVGALENKQSNMDSNTGAANAVMKNQDERNQTQKILSSGDAESPLENKDSSHSKEEVSAEKIESEDKPCSCNIPSSVATEISLDTQEIADGIATIEVETGNVDQSIDASDQQVKKEEKITTYSQIVKNGRKFNIDLTSKFLYSCGSLVNLLIKSNVSRYAEFKNITRILTFQGGKVEQVPCSRADVFASKQLTMVEKRMLMKFLTFCLEYEQHPDEYLDFQDSRFSDYLKTKKLTPNLQHFILHSIAMVSEIALTTEGLKATQHFLQCLGRYGNTPFLFPLYGVGEIPQCFCRMSAVFGGTYCLRHLVKCLVVDRETSRCKAVVDSNGHRISCQYFVVNNSYLPEEHAKNVQYRYISRGVLITNSSILKSTSEQISILTVPAVEKGQPSIRIIELCPSSNTCPQGTYLVHLTCPSNGTAKEDLEPVVSTLYAQYSENDADFSDHEVNEKPQVLWALYFNVRDTSAVDRSTYEGLPSNVFVCCGPDVALGFEQSVKQAEDIFHQVCPGEEFCPAAPNPEDIIYDGDGAQPGSSGFGTSAESEAVQAKENTNPESDPTKDGNNEVVEPLDNSEVGRQSQMANSDAEDLKCNNGMEIPKDTE</sequence>
<proteinExistence type="inferred from homology"/>